<dbReference type="PANTHER" id="PTHR11909">
    <property type="entry name" value="CASEIN KINASE-RELATED"/>
    <property type="match status" value="1"/>
</dbReference>
<dbReference type="WBParaSite" id="nRc.2.0.1.t18658-RA">
    <property type="protein sequence ID" value="nRc.2.0.1.t18658-RA"/>
    <property type="gene ID" value="nRc.2.0.1.g18658"/>
</dbReference>
<dbReference type="GO" id="GO:0004672">
    <property type="term" value="F:protein kinase activity"/>
    <property type="evidence" value="ECO:0007669"/>
    <property type="project" value="InterPro"/>
</dbReference>
<dbReference type="SUPFAM" id="SSF56112">
    <property type="entry name" value="Protein kinase-like (PK-like)"/>
    <property type="match status" value="1"/>
</dbReference>
<protein>
    <submittedName>
        <fullName evidence="3">Protein kinase domain-containing protein</fullName>
    </submittedName>
</protein>
<dbReference type="GO" id="GO:0005524">
    <property type="term" value="F:ATP binding"/>
    <property type="evidence" value="ECO:0007669"/>
    <property type="project" value="InterPro"/>
</dbReference>
<accession>A0A915IXU6</accession>
<dbReference type="InterPro" id="IPR050235">
    <property type="entry name" value="CK1_Ser-Thr_kinase"/>
</dbReference>
<dbReference type="PROSITE" id="PS50011">
    <property type="entry name" value="PROTEIN_KINASE_DOM"/>
    <property type="match status" value="1"/>
</dbReference>
<keyword evidence="2" id="KW-1185">Reference proteome</keyword>
<dbReference type="Gene3D" id="1.10.510.10">
    <property type="entry name" value="Transferase(Phosphotransferase) domain 1"/>
    <property type="match status" value="2"/>
</dbReference>
<dbReference type="InterPro" id="IPR000719">
    <property type="entry name" value="Prot_kinase_dom"/>
</dbReference>
<organism evidence="2 3">
    <name type="scientific">Romanomermis culicivorax</name>
    <name type="common">Nematode worm</name>
    <dbReference type="NCBI Taxonomy" id="13658"/>
    <lineage>
        <taxon>Eukaryota</taxon>
        <taxon>Metazoa</taxon>
        <taxon>Ecdysozoa</taxon>
        <taxon>Nematoda</taxon>
        <taxon>Enoplea</taxon>
        <taxon>Dorylaimia</taxon>
        <taxon>Mermithida</taxon>
        <taxon>Mermithoidea</taxon>
        <taxon>Mermithidae</taxon>
        <taxon>Romanomermis</taxon>
    </lineage>
</organism>
<name>A0A915IXU6_ROMCU</name>
<dbReference type="AlphaFoldDB" id="A0A915IXU6"/>
<evidence type="ECO:0000259" key="1">
    <source>
        <dbReference type="PROSITE" id="PS50011"/>
    </source>
</evidence>
<evidence type="ECO:0000313" key="2">
    <source>
        <dbReference type="Proteomes" id="UP000887565"/>
    </source>
</evidence>
<sequence>MNNRHALLGDIKPENYVIGRSGAEKRTIYLLDFGMVRRYRAKVVFETKCFMVSKRSASEKPKTPKIFMKFQSSDRLKSIYKKSGKRYSETSIFSIFVWVTSRTVGYASPRVLSNMDASRCDDLCSWFYIVTEFMCGDLPWHVKDVPRRKMAMVKKMMIKQLLATIPDQMRTIYDKIMALDYYDVPPYDSIKAYLNEKIGADVIK</sequence>
<dbReference type="Proteomes" id="UP000887565">
    <property type="component" value="Unplaced"/>
</dbReference>
<evidence type="ECO:0000313" key="3">
    <source>
        <dbReference type="WBParaSite" id="nRc.2.0.1.t18658-RA"/>
    </source>
</evidence>
<feature type="domain" description="Protein kinase" evidence="1">
    <location>
        <begin position="1"/>
        <end position="194"/>
    </location>
</feature>
<reference evidence="3" key="1">
    <citation type="submission" date="2022-11" db="UniProtKB">
        <authorList>
            <consortium name="WormBaseParasite"/>
        </authorList>
    </citation>
    <scope>IDENTIFICATION</scope>
</reference>
<proteinExistence type="predicted"/>
<dbReference type="InterPro" id="IPR011009">
    <property type="entry name" value="Kinase-like_dom_sf"/>
</dbReference>